<proteinExistence type="predicted"/>
<feature type="non-terminal residue" evidence="1">
    <location>
        <position position="261"/>
    </location>
</feature>
<evidence type="ECO:0008006" key="2">
    <source>
        <dbReference type="Google" id="ProtNLM"/>
    </source>
</evidence>
<name>X1N451_9ZZZZ</name>
<dbReference type="AlphaFoldDB" id="X1N451"/>
<dbReference type="SUPFAM" id="SSF110296">
    <property type="entry name" value="Oligoxyloglucan reducing end-specific cellobiohydrolase"/>
    <property type="match status" value="1"/>
</dbReference>
<dbReference type="EMBL" id="BARV01027571">
    <property type="protein sequence ID" value="GAI38807.1"/>
    <property type="molecule type" value="Genomic_DNA"/>
</dbReference>
<protein>
    <recommendedName>
        <fullName evidence="2">Sortilin N-terminal domain-containing protein</fullName>
    </recommendedName>
</protein>
<comment type="caution">
    <text evidence="1">The sequence shown here is derived from an EMBL/GenBank/DDBJ whole genome shotgun (WGS) entry which is preliminary data.</text>
</comment>
<dbReference type="InterPro" id="IPR015943">
    <property type="entry name" value="WD40/YVTN_repeat-like_dom_sf"/>
</dbReference>
<sequence>NQISLIATDIDEVLDIDHSPGYVVDSETLFMLTSNRPHSPYVQSLFRYDGKYWERVYCSTISGADALPDEPTFELVLVSPDFNATNAVFVANTDFEIWRSLDAGCSWKKFTFPCAAKRTTIYSGVVIDEDTVITGGKATVYKTTRHGTRWWDDYEVATAGDIMSFDLEPGYEDPGTVLLGDDDSQVFISEDGGEEWDLVGDLAGPVEGAPTFVVFDPDYAASNIIYAATGSVIARCVIDPDEDWADQEWEDIKFSLDADGG</sequence>
<gene>
    <name evidence="1" type="ORF">S06H3_44344</name>
</gene>
<feature type="non-terminal residue" evidence="1">
    <location>
        <position position="1"/>
    </location>
</feature>
<evidence type="ECO:0000313" key="1">
    <source>
        <dbReference type="EMBL" id="GAI38807.1"/>
    </source>
</evidence>
<reference evidence="1" key="1">
    <citation type="journal article" date="2014" name="Front. Microbiol.">
        <title>High frequency of phylogenetically diverse reductive dehalogenase-homologous genes in deep subseafloor sedimentary metagenomes.</title>
        <authorList>
            <person name="Kawai M."/>
            <person name="Futagami T."/>
            <person name="Toyoda A."/>
            <person name="Takaki Y."/>
            <person name="Nishi S."/>
            <person name="Hori S."/>
            <person name="Arai W."/>
            <person name="Tsubouchi T."/>
            <person name="Morono Y."/>
            <person name="Uchiyama I."/>
            <person name="Ito T."/>
            <person name="Fujiyama A."/>
            <person name="Inagaki F."/>
            <person name="Takami H."/>
        </authorList>
    </citation>
    <scope>NUCLEOTIDE SEQUENCE</scope>
    <source>
        <strain evidence="1">Expedition CK06-06</strain>
    </source>
</reference>
<organism evidence="1">
    <name type="scientific">marine sediment metagenome</name>
    <dbReference type="NCBI Taxonomy" id="412755"/>
    <lineage>
        <taxon>unclassified sequences</taxon>
        <taxon>metagenomes</taxon>
        <taxon>ecological metagenomes</taxon>
    </lineage>
</organism>
<dbReference type="Gene3D" id="2.130.10.10">
    <property type="entry name" value="YVTN repeat-like/Quinoprotein amine dehydrogenase"/>
    <property type="match status" value="1"/>
</dbReference>
<accession>X1N451</accession>